<comment type="subcellular location">
    <subcellularLocation>
        <location evidence="1 9">Cell inner membrane</location>
        <topology evidence="1 9">Multi-pass membrane protein</topology>
    </subcellularLocation>
</comment>
<evidence type="ECO:0000256" key="1">
    <source>
        <dbReference type="ARBA" id="ARBA00004429"/>
    </source>
</evidence>
<keyword evidence="12" id="KW-1185">Reference proteome</keyword>
<feature type="domain" description="Tripartite ATP-independent periplasmic transporters DctQ component" evidence="10">
    <location>
        <begin position="20"/>
        <end position="178"/>
    </location>
</feature>
<comment type="similarity">
    <text evidence="8 9">Belongs to the TRAP transporter small permease family.</text>
</comment>
<comment type="function">
    <text evidence="9">Part of the tripartite ATP-independent periplasmic (TRAP) transport system.</text>
</comment>
<evidence type="ECO:0000256" key="5">
    <source>
        <dbReference type="ARBA" id="ARBA00022692"/>
    </source>
</evidence>
<feature type="transmembrane region" description="Helical" evidence="9">
    <location>
        <begin position="94"/>
        <end position="119"/>
    </location>
</feature>
<evidence type="ECO:0000256" key="2">
    <source>
        <dbReference type="ARBA" id="ARBA00022448"/>
    </source>
</evidence>
<proteinExistence type="inferred from homology"/>
<reference evidence="11 12" key="1">
    <citation type="submission" date="2024-08" db="EMBL/GenBank/DDBJ databases">
        <authorList>
            <person name="Lu H."/>
        </authorList>
    </citation>
    <scope>NUCLEOTIDE SEQUENCE [LARGE SCALE GENOMIC DNA]</scope>
    <source>
        <strain evidence="11 12">BYS180W</strain>
    </source>
</reference>
<sequence>MRWLDRLEELLITVFIGAATLIIFAAVVHRYLSGFAIPGVQDLMLRMNFGWAQELCIILFVWMAKFGAAYGVRTGIHVGVDVLINRLSEARRRHFVLFGLLAGALFTGIIATLGATFVWENGAHYAFYSRLGFGVEGMYEGPTTPDLEWPTWVVYSAIPLGSSLMCFRFLQVAVSYWRTGELPHHDHGHVDGLDDEPDAIYRMDDNLHPHGKGDAR</sequence>
<evidence type="ECO:0000256" key="8">
    <source>
        <dbReference type="ARBA" id="ARBA00038436"/>
    </source>
</evidence>
<dbReference type="InterPro" id="IPR055348">
    <property type="entry name" value="DctQ"/>
</dbReference>
<keyword evidence="7 9" id="KW-0472">Membrane</keyword>
<accession>A0ABW7FWY1</accession>
<dbReference type="PANTHER" id="PTHR35011">
    <property type="entry name" value="2,3-DIKETO-L-GULONATE TRAP TRANSPORTER SMALL PERMEASE PROTEIN YIAM"/>
    <property type="match status" value="1"/>
</dbReference>
<name>A0ABW7FWY1_9BURK</name>
<evidence type="ECO:0000313" key="11">
    <source>
        <dbReference type="EMBL" id="MFG6448814.1"/>
    </source>
</evidence>
<evidence type="ECO:0000256" key="7">
    <source>
        <dbReference type="ARBA" id="ARBA00023136"/>
    </source>
</evidence>
<protein>
    <recommendedName>
        <fullName evidence="9">TRAP transporter small permease protein</fullName>
    </recommendedName>
</protein>
<dbReference type="EMBL" id="JBIGHZ010000004">
    <property type="protein sequence ID" value="MFG6448814.1"/>
    <property type="molecule type" value="Genomic_DNA"/>
</dbReference>
<evidence type="ECO:0000256" key="3">
    <source>
        <dbReference type="ARBA" id="ARBA00022475"/>
    </source>
</evidence>
<dbReference type="PANTHER" id="PTHR35011:SF2">
    <property type="entry name" value="2,3-DIKETO-L-GULONATE TRAP TRANSPORTER SMALL PERMEASE PROTEIN YIAM"/>
    <property type="match status" value="1"/>
</dbReference>
<organism evidence="11 12">
    <name type="scientific">Roseateles rivi</name>
    <dbReference type="NCBI Taxonomy" id="3299028"/>
    <lineage>
        <taxon>Bacteria</taxon>
        <taxon>Pseudomonadati</taxon>
        <taxon>Pseudomonadota</taxon>
        <taxon>Betaproteobacteria</taxon>
        <taxon>Burkholderiales</taxon>
        <taxon>Sphaerotilaceae</taxon>
        <taxon>Roseateles</taxon>
    </lineage>
</organism>
<keyword evidence="6 9" id="KW-1133">Transmembrane helix</keyword>
<feature type="transmembrane region" description="Helical" evidence="9">
    <location>
        <begin position="12"/>
        <end position="32"/>
    </location>
</feature>
<keyword evidence="2 9" id="KW-0813">Transport</keyword>
<evidence type="ECO:0000313" key="12">
    <source>
        <dbReference type="Proteomes" id="UP001606099"/>
    </source>
</evidence>
<evidence type="ECO:0000259" key="10">
    <source>
        <dbReference type="Pfam" id="PF04290"/>
    </source>
</evidence>
<dbReference type="RefSeq" id="WP_394461414.1">
    <property type="nucleotide sequence ID" value="NZ_JBIGHZ010000004.1"/>
</dbReference>
<feature type="transmembrane region" description="Helical" evidence="9">
    <location>
        <begin position="152"/>
        <end position="170"/>
    </location>
</feature>
<evidence type="ECO:0000256" key="4">
    <source>
        <dbReference type="ARBA" id="ARBA00022519"/>
    </source>
</evidence>
<gene>
    <name evidence="11" type="ORF">ACG0Z6_11270</name>
</gene>
<evidence type="ECO:0000256" key="9">
    <source>
        <dbReference type="RuleBase" id="RU369079"/>
    </source>
</evidence>
<dbReference type="Pfam" id="PF04290">
    <property type="entry name" value="DctQ"/>
    <property type="match status" value="1"/>
</dbReference>
<keyword evidence="5 9" id="KW-0812">Transmembrane</keyword>
<keyword evidence="4 9" id="KW-0997">Cell inner membrane</keyword>
<dbReference type="Proteomes" id="UP001606099">
    <property type="component" value="Unassembled WGS sequence"/>
</dbReference>
<dbReference type="InterPro" id="IPR007387">
    <property type="entry name" value="TRAP_DctQ"/>
</dbReference>
<comment type="caution">
    <text evidence="11">The sequence shown here is derived from an EMBL/GenBank/DDBJ whole genome shotgun (WGS) entry which is preliminary data.</text>
</comment>
<comment type="subunit">
    <text evidence="9">The complex comprises the extracytoplasmic solute receptor protein and the two transmembrane proteins.</text>
</comment>
<feature type="transmembrane region" description="Helical" evidence="9">
    <location>
        <begin position="52"/>
        <end position="73"/>
    </location>
</feature>
<keyword evidence="3" id="KW-1003">Cell membrane</keyword>
<evidence type="ECO:0000256" key="6">
    <source>
        <dbReference type="ARBA" id="ARBA00022989"/>
    </source>
</evidence>